<accession>A0A229UG82</accession>
<feature type="domain" description="HTH cro/C1-type" evidence="1">
    <location>
        <begin position="10"/>
        <end position="64"/>
    </location>
</feature>
<dbReference type="PROSITE" id="PS50943">
    <property type="entry name" value="HTH_CROC1"/>
    <property type="match status" value="1"/>
</dbReference>
<protein>
    <submittedName>
        <fullName evidence="2">Transcriptional regulator</fullName>
    </submittedName>
</protein>
<comment type="caution">
    <text evidence="2">The sequence shown here is derived from an EMBL/GenBank/DDBJ whole genome shotgun (WGS) entry which is preliminary data.</text>
</comment>
<evidence type="ECO:0000259" key="1">
    <source>
        <dbReference type="PROSITE" id="PS50943"/>
    </source>
</evidence>
<evidence type="ECO:0000313" key="2">
    <source>
        <dbReference type="EMBL" id="OXM82403.1"/>
    </source>
</evidence>
<dbReference type="InterPro" id="IPR010982">
    <property type="entry name" value="Lambda_DNA-bd_dom_sf"/>
</dbReference>
<dbReference type="OrthoDB" id="2472497at2"/>
<organism evidence="2 3">
    <name type="scientific">Paenibacillus rigui</name>
    <dbReference type="NCBI Taxonomy" id="554312"/>
    <lineage>
        <taxon>Bacteria</taxon>
        <taxon>Bacillati</taxon>
        <taxon>Bacillota</taxon>
        <taxon>Bacilli</taxon>
        <taxon>Bacillales</taxon>
        <taxon>Paenibacillaceae</taxon>
        <taxon>Paenibacillus</taxon>
    </lineage>
</organism>
<dbReference type="Proteomes" id="UP000215509">
    <property type="component" value="Unassembled WGS sequence"/>
</dbReference>
<dbReference type="Gene3D" id="1.10.260.40">
    <property type="entry name" value="lambda repressor-like DNA-binding domains"/>
    <property type="match status" value="1"/>
</dbReference>
<name>A0A229UG82_9BACL</name>
<dbReference type="CDD" id="cd00093">
    <property type="entry name" value="HTH_XRE"/>
    <property type="match status" value="1"/>
</dbReference>
<dbReference type="AlphaFoldDB" id="A0A229UG82"/>
<gene>
    <name evidence="2" type="ORF">CF651_31075</name>
</gene>
<evidence type="ECO:0000313" key="3">
    <source>
        <dbReference type="Proteomes" id="UP000215509"/>
    </source>
</evidence>
<sequence>MKLDLGRCLLHERLLQSGMSVGELAGALQVRPERLSDYMENKRVMPLKTAISIADTLDCNVKELYELRPVDAGGPGGGRGAT</sequence>
<dbReference type="InterPro" id="IPR001387">
    <property type="entry name" value="Cro/C1-type_HTH"/>
</dbReference>
<dbReference type="RefSeq" id="WP_094018746.1">
    <property type="nucleotide sequence ID" value="NZ_NMQW01000076.1"/>
</dbReference>
<dbReference type="GO" id="GO:0003677">
    <property type="term" value="F:DNA binding"/>
    <property type="evidence" value="ECO:0007669"/>
    <property type="project" value="InterPro"/>
</dbReference>
<keyword evidence="3" id="KW-1185">Reference proteome</keyword>
<dbReference type="EMBL" id="NMQW01000076">
    <property type="protein sequence ID" value="OXM82403.1"/>
    <property type="molecule type" value="Genomic_DNA"/>
</dbReference>
<dbReference type="SMART" id="SM00530">
    <property type="entry name" value="HTH_XRE"/>
    <property type="match status" value="1"/>
</dbReference>
<dbReference type="SUPFAM" id="SSF47413">
    <property type="entry name" value="lambda repressor-like DNA-binding domains"/>
    <property type="match status" value="1"/>
</dbReference>
<dbReference type="Pfam" id="PF01381">
    <property type="entry name" value="HTH_3"/>
    <property type="match status" value="1"/>
</dbReference>
<reference evidence="2 3" key="1">
    <citation type="submission" date="2017-07" db="EMBL/GenBank/DDBJ databases">
        <title>Genome sequencing and assembly of Paenibacillus rigui.</title>
        <authorList>
            <person name="Mayilraj S."/>
        </authorList>
    </citation>
    <scope>NUCLEOTIDE SEQUENCE [LARGE SCALE GENOMIC DNA]</scope>
    <source>
        <strain evidence="2 3">JCM 16352</strain>
    </source>
</reference>
<proteinExistence type="predicted"/>